<feature type="region of interest" description="Disordered" evidence="1">
    <location>
        <begin position="1"/>
        <end position="26"/>
    </location>
</feature>
<evidence type="ECO:0000256" key="1">
    <source>
        <dbReference type="SAM" id="MobiDB-lite"/>
    </source>
</evidence>
<dbReference type="Proteomes" id="UP000025227">
    <property type="component" value="Unplaced"/>
</dbReference>
<protein>
    <submittedName>
        <fullName evidence="3">Uncharacterized protein</fullName>
    </submittedName>
</protein>
<evidence type="ECO:0000313" key="2">
    <source>
        <dbReference type="Proteomes" id="UP000025227"/>
    </source>
</evidence>
<evidence type="ECO:0000313" key="3">
    <source>
        <dbReference type="WBParaSite" id="HCON_00157370-00001"/>
    </source>
</evidence>
<dbReference type="AlphaFoldDB" id="A0A7I4YZQ7"/>
<dbReference type="WBParaSite" id="HCON_00157370-00001">
    <property type="protein sequence ID" value="HCON_00157370-00001"/>
    <property type="gene ID" value="HCON_00157370"/>
</dbReference>
<organism evidence="2 3">
    <name type="scientific">Haemonchus contortus</name>
    <name type="common">Barber pole worm</name>
    <dbReference type="NCBI Taxonomy" id="6289"/>
    <lineage>
        <taxon>Eukaryota</taxon>
        <taxon>Metazoa</taxon>
        <taxon>Ecdysozoa</taxon>
        <taxon>Nematoda</taxon>
        <taxon>Chromadorea</taxon>
        <taxon>Rhabditida</taxon>
        <taxon>Rhabditina</taxon>
        <taxon>Rhabditomorpha</taxon>
        <taxon>Strongyloidea</taxon>
        <taxon>Trichostrongylidae</taxon>
        <taxon>Haemonchus</taxon>
    </lineage>
</organism>
<reference evidence="3" key="1">
    <citation type="submission" date="2020-12" db="UniProtKB">
        <authorList>
            <consortium name="WormBaseParasite"/>
        </authorList>
    </citation>
    <scope>IDENTIFICATION</scope>
    <source>
        <strain evidence="3">MHco3</strain>
    </source>
</reference>
<name>A0A7I4YZQ7_HAECO</name>
<sequence>MQRKRSNKGRSEKEKSSSYGRGAEVGKSIRKARRSFAIYKTKMTSFHCPYGTSTASRIAMKKVIYDFYSDLFDSHIYLPAQHLRRDEDIAPPVLPFEICHVITR</sequence>
<proteinExistence type="predicted"/>
<keyword evidence="2" id="KW-1185">Reference proteome</keyword>
<accession>A0A7I4YZQ7</accession>